<dbReference type="PANTHER" id="PTHR12606:SF113">
    <property type="entry name" value="UBIQUITIN-LIKE PROTEASE FAMILY PROFILE DOMAIN-CONTAINING PROTEIN"/>
    <property type="match status" value="1"/>
</dbReference>
<evidence type="ECO:0000256" key="4">
    <source>
        <dbReference type="ARBA" id="ARBA00022807"/>
    </source>
</evidence>
<evidence type="ECO:0000256" key="2">
    <source>
        <dbReference type="ARBA" id="ARBA00022670"/>
    </source>
</evidence>
<dbReference type="GO" id="GO:0006508">
    <property type="term" value="P:proteolysis"/>
    <property type="evidence" value="ECO:0007669"/>
    <property type="project" value="UniProtKB-KW"/>
</dbReference>
<dbReference type="InterPro" id="IPR003653">
    <property type="entry name" value="Peptidase_C48_C"/>
</dbReference>
<dbReference type="Proteomes" id="UP000298652">
    <property type="component" value="Chromosome 2"/>
</dbReference>
<evidence type="ECO:0000256" key="3">
    <source>
        <dbReference type="ARBA" id="ARBA00022801"/>
    </source>
</evidence>
<dbReference type="Pfam" id="PF02902">
    <property type="entry name" value="Peptidase_C48"/>
    <property type="match status" value="1"/>
</dbReference>
<keyword evidence="2" id="KW-0645">Protease</keyword>
<reference evidence="6" key="1">
    <citation type="submission" date="2019-03" db="EMBL/GenBank/DDBJ databases">
        <title>WGS assembly of Setaria viridis.</title>
        <authorList>
            <person name="Huang P."/>
            <person name="Jenkins J."/>
            <person name="Grimwood J."/>
            <person name="Barry K."/>
            <person name="Healey A."/>
            <person name="Mamidi S."/>
            <person name="Sreedasyam A."/>
            <person name="Shu S."/>
            <person name="Feldman M."/>
            <person name="Wu J."/>
            <person name="Yu Y."/>
            <person name="Chen C."/>
            <person name="Johnson J."/>
            <person name="Rokhsar D."/>
            <person name="Baxter I."/>
            <person name="Schmutz J."/>
            <person name="Brutnell T."/>
            <person name="Kellogg E."/>
        </authorList>
    </citation>
    <scope>NUCLEOTIDE SEQUENCE [LARGE SCALE GENOMIC DNA]</scope>
</reference>
<dbReference type="SUPFAM" id="SSF54001">
    <property type="entry name" value="Cysteine proteinases"/>
    <property type="match status" value="1"/>
</dbReference>
<dbReference type="PROSITE" id="PS50600">
    <property type="entry name" value="ULP_PROTEASE"/>
    <property type="match status" value="1"/>
</dbReference>
<evidence type="ECO:0000313" key="6">
    <source>
        <dbReference type="EMBL" id="TKW32014.1"/>
    </source>
</evidence>
<dbReference type="Gramene" id="TKW32014">
    <property type="protein sequence ID" value="TKW32014"/>
    <property type="gene ID" value="SEVIR_2G142800v2"/>
</dbReference>
<dbReference type="OMA" id="EETHWYL"/>
<dbReference type="Gene3D" id="3.40.395.10">
    <property type="entry name" value="Adenoviral Proteinase, Chain A"/>
    <property type="match status" value="1"/>
</dbReference>
<proteinExistence type="inferred from homology"/>
<protein>
    <recommendedName>
        <fullName evidence="5">Ubiquitin-like protease family profile domain-containing protein</fullName>
    </recommendedName>
</protein>
<name>A0A4U6VT08_SETVI</name>
<dbReference type="GO" id="GO:0016929">
    <property type="term" value="F:deSUMOylase activity"/>
    <property type="evidence" value="ECO:0007669"/>
    <property type="project" value="TreeGrafter"/>
</dbReference>
<keyword evidence="3" id="KW-0378">Hydrolase</keyword>
<dbReference type="GO" id="GO:0005634">
    <property type="term" value="C:nucleus"/>
    <property type="evidence" value="ECO:0007669"/>
    <property type="project" value="TreeGrafter"/>
</dbReference>
<dbReference type="InterPro" id="IPR038765">
    <property type="entry name" value="Papain-like_cys_pep_sf"/>
</dbReference>
<dbReference type="GO" id="GO:0016926">
    <property type="term" value="P:protein desumoylation"/>
    <property type="evidence" value="ECO:0007669"/>
    <property type="project" value="TreeGrafter"/>
</dbReference>
<evidence type="ECO:0000256" key="1">
    <source>
        <dbReference type="ARBA" id="ARBA00005234"/>
    </source>
</evidence>
<feature type="domain" description="Ubiquitin-like protease family profile" evidence="5">
    <location>
        <begin position="53"/>
        <end position="237"/>
    </location>
</feature>
<evidence type="ECO:0000259" key="5">
    <source>
        <dbReference type="PROSITE" id="PS50600"/>
    </source>
</evidence>
<evidence type="ECO:0000313" key="7">
    <source>
        <dbReference type="Proteomes" id="UP000298652"/>
    </source>
</evidence>
<sequence>MDLNIESPSDVDLNDRPFKKSKYSESIVSESDNQIDCCDPLDKAYDYLPKDDISVKQKKLLCLLDQSKYVEDDVISAYICCIKDTAHLQNMNDIKFYYENPFVTGLIKRDGLLGINEGGNFIIEIVKKYLKHEMILLPVNIEETHWYLAILNVKNCEIHVLDSLCWKFHLYDLTNMLKVLPCLRCHLSILEKQEELIDHNWKNLQVTESTITEQLEKPIQKDGSSCGLFMLKFMEYWTGETLSHAITQKLASILFCWKTNTAEMTTKSVQNHGTEENSNDVVILESQDDGMKSKDLESLSIHEMKSKELESLSDQNKYQSLMSILSTMSEQELLGGLCDYIKSINCAETLKKVWIQNSKPYSITLTIKKLQEMINEDLTMDHDCFNLVIRKIMFDNIELVKKTKGTENISTPTTTVVFTILTTCQMHILMPIEFNGGFILIVLNKDTRTLYILDPTPLNPIYQYNPNARYVKKLLWIAEYLPKAMSKTCPGSIWNEDIFLWRQIIIPDVTVHNRELSGYLVSLFMSTWKDEELQLPVLKDGYELRKRILGQLLTYKDNECKYNMPSGVLDFISCFCNTQQ</sequence>
<dbReference type="PANTHER" id="PTHR12606">
    <property type="entry name" value="SENTRIN/SUMO-SPECIFIC PROTEASE"/>
    <property type="match status" value="1"/>
</dbReference>
<organism evidence="6 7">
    <name type="scientific">Setaria viridis</name>
    <name type="common">Green bristlegrass</name>
    <name type="synonym">Setaria italica subsp. viridis</name>
    <dbReference type="NCBI Taxonomy" id="4556"/>
    <lineage>
        <taxon>Eukaryota</taxon>
        <taxon>Viridiplantae</taxon>
        <taxon>Streptophyta</taxon>
        <taxon>Embryophyta</taxon>
        <taxon>Tracheophyta</taxon>
        <taxon>Spermatophyta</taxon>
        <taxon>Magnoliopsida</taxon>
        <taxon>Liliopsida</taxon>
        <taxon>Poales</taxon>
        <taxon>Poaceae</taxon>
        <taxon>PACMAD clade</taxon>
        <taxon>Panicoideae</taxon>
        <taxon>Panicodae</taxon>
        <taxon>Paniceae</taxon>
        <taxon>Cenchrinae</taxon>
        <taxon>Setaria</taxon>
    </lineage>
</organism>
<accession>A0A4U6VT08</accession>
<comment type="similarity">
    <text evidence="1">Belongs to the peptidase C48 family.</text>
</comment>
<dbReference type="EMBL" id="CM016553">
    <property type="protein sequence ID" value="TKW32014.1"/>
    <property type="molecule type" value="Genomic_DNA"/>
</dbReference>
<keyword evidence="4" id="KW-0788">Thiol protease</keyword>
<keyword evidence="7" id="KW-1185">Reference proteome</keyword>
<dbReference type="AlphaFoldDB" id="A0A4U6VT08"/>
<gene>
    <name evidence="6" type="ORF">SEVIR_2G142800v2</name>
</gene>